<organism evidence="1">
    <name type="scientific">hydrothermal vent metagenome</name>
    <dbReference type="NCBI Taxonomy" id="652676"/>
    <lineage>
        <taxon>unclassified sequences</taxon>
        <taxon>metagenomes</taxon>
        <taxon>ecological metagenomes</taxon>
    </lineage>
</organism>
<protein>
    <recommendedName>
        <fullName evidence="2">Lipoprotein</fullName>
    </recommendedName>
</protein>
<accession>A0A3B0QSW1</accession>
<dbReference type="PROSITE" id="PS51257">
    <property type="entry name" value="PROKAR_LIPOPROTEIN"/>
    <property type="match status" value="1"/>
</dbReference>
<dbReference type="AlphaFoldDB" id="A0A3B0QSW1"/>
<gene>
    <name evidence="1" type="ORF">MNBD_DELTA01-290</name>
</gene>
<evidence type="ECO:0000313" key="1">
    <source>
        <dbReference type="EMBL" id="VAV83149.1"/>
    </source>
</evidence>
<dbReference type="Gene3D" id="3.40.50.10610">
    <property type="entry name" value="ABC-type transport auxiliary lipoprotein component"/>
    <property type="match status" value="1"/>
</dbReference>
<proteinExistence type="predicted"/>
<reference evidence="1" key="1">
    <citation type="submission" date="2018-06" db="EMBL/GenBank/DDBJ databases">
        <authorList>
            <person name="Zhirakovskaya E."/>
        </authorList>
    </citation>
    <scope>NUCLEOTIDE SEQUENCE</scope>
</reference>
<evidence type="ECO:0008006" key="2">
    <source>
        <dbReference type="Google" id="ProtNLM"/>
    </source>
</evidence>
<sequence>MRVGFKGLAAFFLAALVLVSFTAGCAGPREKSARDTFAASGELKKIAVLPFHNISGRRDAGKMVANNFVTEIFVEGRYRVEEPGNILQFMLQENVSVIGEMGIDRIKILGLRLGVDGVLVGVVDVFDDGTRSTPRVSITARLVESESGSIVWSKQINRSGDDYVIAFGVGRVRSANALAQKAIREMIKTIKW</sequence>
<name>A0A3B0QSW1_9ZZZZ</name>
<dbReference type="EMBL" id="UOEA01000036">
    <property type="protein sequence ID" value="VAV83149.1"/>
    <property type="molecule type" value="Genomic_DNA"/>
</dbReference>